<dbReference type="InterPro" id="IPR024607">
    <property type="entry name" value="Sulfatase_CS"/>
</dbReference>
<dbReference type="PANTHER" id="PTHR43751:SF3">
    <property type="entry name" value="SULFATASE N-TERMINAL DOMAIN-CONTAINING PROTEIN"/>
    <property type="match status" value="1"/>
</dbReference>
<dbReference type="Gene3D" id="3.40.720.10">
    <property type="entry name" value="Alkaline Phosphatase, subunit A"/>
    <property type="match status" value="1"/>
</dbReference>
<dbReference type="EMBL" id="CP030104">
    <property type="protein sequence ID" value="AWX43661.1"/>
    <property type="molecule type" value="Genomic_DNA"/>
</dbReference>
<keyword evidence="5" id="KW-1185">Reference proteome</keyword>
<comment type="similarity">
    <text evidence="1">Belongs to the sulfatase family.</text>
</comment>
<keyword evidence="2 4" id="KW-0378">Hydrolase</keyword>
<feature type="domain" description="Sulfatase N-terminal" evidence="3">
    <location>
        <begin position="40"/>
        <end position="331"/>
    </location>
</feature>
<dbReference type="KEGG" id="spon:HME9304_00652"/>
<evidence type="ECO:0000259" key="3">
    <source>
        <dbReference type="Pfam" id="PF00884"/>
    </source>
</evidence>
<dbReference type="InterPro" id="IPR000917">
    <property type="entry name" value="Sulfatase_N"/>
</dbReference>
<dbReference type="Pfam" id="PF00884">
    <property type="entry name" value="Sulfatase"/>
    <property type="match status" value="1"/>
</dbReference>
<dbReference type="CDD" id="cd16027">
    <property type="entry name" value="SGSH"/>
    <property type="match status" value="1"/>
</dbReference>
<evidence type="ECO:0000313" key="5">
    <source>
        <dbReference type="Proteomes" id="UP000248536"/>
    </source>
</evidence>
<dbReference type="PROSITE" id="PS00523">
    <property type="entry name" value="SULFATASE_1"/>
    <property type="match status" value="1"/>
</dbReference>
<dbReference type="InterPro" id="IPR052701">
    <property type="entry name" value="GAG_Ulvan_Degrading_Sulfatases"/>
</dbReference>
<protein>
    <submittedName>
        <fullName evidence="4">Arylsulfatase</fullName>
        <ecNumber evidence="4">3.1.6.-</ecNumber>
    </submittedName>
</protein>
<reference evidence="4 5" key="1">
    <citation type="submission" date="2018-06" db="EMBL/GenBank/DDBJ databases">
        <title>Spongiibacterium sp. HME9304 Genome sequencing and assembly.</title>
        <authorList>
            <person name="Kang H."/>
            <person name="Kim H."/>
            <person name="Joh K."/>
        </authorList>
    </citation>
    <scope>NUCLEOTIDE SEQUENCE [LARGE SCALE GENOMIC DNA]</scope>
    <source>
        <strain evidence="4 5">HME9304</strain>
    </source>
</reference>
<dbReference type="GO" id="GO:0016787">
    <property type="term" value="F:hydrolase activity"/>
    <property type="evidence" value="ECO:0007669"/>
    <property type="project" value="UniProtKB-KW"/>
</dbReference>
<evidence type="ECO:0000256" key="1">
    <source>
        <dbReference type="ARBA" id="ARBA00008779"/>
    </source>
</evidence>
<name>A0A2Z4LP69_9FLAO</name>
<evidence type="ECO:0000256" key="2">
    <source>
        <dbReference type="ARBA" id="ARBA00022801"/>
    </source>
</evidence>
<dbReference type="InterPro" id="IPR017850">
    <property type="entry name" value="Alkaline_phosphatase_core_sf"/>
</dbReference>
<organism evidence="4 5">
    <name type="scientific">Flagellimonas maritima</name>
    <dbReference type="NCBI Taxonomy" id="1383885"/>
    <lineage>
        <taxon>Bacteria</taxon>
        <taxon>Pseudomonadati</taxon>
        <taxon>Bacteroidota</taxon>
        <taxon>Flavobacteriia</taxon>
        <taxon>Flavobacteriales</taxon>
        <taxon>Flavobacteriaceae</taxon>
        <taxon>Flagellimonas</taxon>
    </lineage>
</organism>
<accession>A0A2Z4LP69</accession>
<evidence type="ECO:0000313" key="4">
    <source>
        <dbReference type="EMBL" id="AWX43661.1"/>
    </source>
</evidence>
<gene>
    <name evidence="4" type="ORF">HME9304_00652</name>
</gene>
<sequence length="571" mass="65589">MINRQFLYSICFFFLVSSYSCSSQRKGQIKPLNAEIDSAPNIVWIVAEDMSANIAAFGDSTISTPILDQLAKEGVKYNNVYTPSPVCSPARSALITGMYPTALGTHNMRTGPWWDGVPSPARLERYERFTPKGVIAYEAVPPPKVKMFTEILRKSGYYTSNNSKEDYQFLKTATAWDACDDDADWRGRKSDQPFFSVFNLFATHESQIWERAEDNLLVDKDLEVPVPAYLPDTKISRRDIRRMYSNIVEMDKQVGDILDKLEADGLLDNTIIMWYTDHGGPFPRQKRSLHDSGIKVPMIIRHPDKQLVGTEDNRMISFVDFAPTILSLVGIKPPEYMQGKAFLGDFKREQEPKYIYAATDRFDKFYDQARAVRDKRFKYIKYYRPEIPIFFPIGYRENMAMMKELHRLREKDSLTEIQKIWFKPTKPSEVLYDTEKDPHEVVNLAGNPEYREMLLELREENAVFVKSIDDLGFINEKELIEKFWPNGIQPQTEQPIIDIDNNNIVSISCETNGATIGYRLNASPTVGSTDSWKIYSGEFQIKNGDVIEVVAHRIGFQPSTVKTVQHSRSKN</sequence>
<dbReference type="SUPFAM" id="SSF53649">
    <property type="entry name" value="Alkaline phosphatase-like"/>
    <property type="match status" value="1"/>
</dbReference>
<dbReference type="Proteomes" id="UP000248536">
    <property type="component" value="Chromosome"/>
</dbReference>
<dbReference type="PANTHER" id="PTHR43751">
    <property type="entry name" value="SULFATASE"/>
    <property type="match status" value="1"/>
</dbReference>
<dbReference type="AlphaFoldDB" id="A0A2Z4LP69"/>
<dbReference type="EC" id="3.1.6.-" evidence="4"/>
<dbReference type="PROSITE" id="PS51257">
    <property type="entry name" value="PROKAR_LIPOPROTEIN"/>
    <property type="match status" value="1"/>
</dbReference>
<proteinExistence type="inferred from homology"/>